<dbReference type="HAMAP" id="MF_01973">
    <property type="entry name" value="lon_bact"/>
    <property type="match status" value="1"/>
</dbReference>
<dbReference type="CDD" id="cd19500">
    <property type="entry name" value="RecA-like_Lon"/>
    <property type="match status" value="1"/>
</dbReference>
<protein>
    <recommendedName>
        <fullName evidence="9 10">Lon protease</fullName>
        <ecNumber evidence="9 10">3.4.21.53</ecNumber>
    </recommendedName>
    <alternativeName>
        <fullName evidence="9">ATP-dependent protease La</fullName>
    </alternativeName>
</protein>
<dbReference type="GO" id="GO:0004176">
    <property type="term" value="F:ATP-dependent peptidase activity"/>
    <property type="evidence" value="ECO:0007669"/>
    <property type="project" value="UniProtKB-UniRule"/>
</dbReference>
<dbReference type="Gene3D" id="3.30.230.10">
    <property type="match status" value="1"/>
</dbReference>
<comment type="induction">
    <text evidence="9">By heat shock.</text>
</comment>
<dbReference type="PIRSF" id="PIRSF001174">
    <property type="entry name" value="Lon_proteas"/>
    <property type="match status" value="1"/>
</dbReference>
<dbReference type="PRINTS" id="PR00830">
    <property type="entry name" value="ENDOLAPTASE"/>
</dbReference>
<keyword evidence="5 9" id="KW-0378">Hydrolase</keyword>
<feature type="domain" description="Lon N-terminal" evidence="16">
    <location>
        <begin position="23"/>
        <end position="229"/>
    </location>
</feature>
<dbReference type="InterPro" id="IPR020568">
    <property type="entry name" value="Ribosomal_Su5_D2-typ_SF"/>
</dbReference>
<dbReference type="GO" id="GO:0016887">
    <property type="term" value="F:ATP hydrolysis activity"/>
    <property type="evidence" value="ECO:0007669"/>
    <property type="project" value="UniProtKB-UniRule"/>
</dbReference>
<dbReference type="AlphaFoldDB" id="A0A9D2SPS8"/>
<name>A0A9D2SPS8_9FIRM</name>
<dbReference type="InterPro" id="IPR008269">
    <property type="entry name" value="Lon_proteolytic"/>
</dbReference>
<proteinExistence type="evidence at transcript level"/>
<organism evidence="17 18">
    <name type="scientific">Candidatus Eisenbergiella merdavium</name>
    <dbReference type="NCBI Taxonomy" id="2838551"/>
    <lineage>
        <taxon>Bacteria</taxon>
        <taxon>Bacillati</taxon>
        <taxon>Bacillota</taxon>
        <taxon>Clostridia</taxon>
        <taxon>Lachnospirales</taxon>
        <taxon>Lachnospiraceae</taxon>
        <taxon>Eisenbergiella</taxon>
    </lineage>
</organism>
<accession>A0A9D2SPS8</accession>
<dbReference type="InterPro" id="IPR014721">
    <property type="entry name" value="Ribsml_uS5_D2-typ_fold_subgr"/>
</dbReference>
<dbReference type="SMART" id="SM00464">
    <property type="entry name" value="LON"/>
    <property type="match status" value="1"/>
</dbReference>
<evidence type="ECO:0000313" key="17">
    <source>
        <dbReference type="EMBL" id="HJC23743.1"/>
    </source>
</evidence>
<dbReference type="Gene3D" id="1.20.58.1480">
    <property type="match status" value="1"/>
</dbReference>
<evidence type="ECO:0000256" key="9">
    <source>
        <dbReference type="HAMAP-Rule" id="MF_01973"/>
    </source>
</evidence>
<evidence type="ECO:0000313" key="18">
    <source>
        <dbReference type="Proteomes" id="UP000823891"/>
    </source>
</evidence>
<evidence type="ECO:0000256" key="11">
    <source>
        <dbReference type="PIRSR" id="PIRSR001174-1"/>
    </source>
</evidence>
<reference evidence="17" key="1">
    <citation type="journal article" date="2021" name="PeerJ">
        <title>Extensive microbial diversity within the chicken gut microbiome revealed by metagenomics and culture.</title>
        <authorList>
            <person name="Gilroy R."/>
            <person name="Ravi A."/>
            <person name="Getino M."/>
            <person name="Pursley I."/>
            <person name="Horton D.L."/>
            <person name="Alikhan N.F."/>
            <person name="Baker D."/>
            <person name="Gharbi K."/>
            <person name="Hall N."/>
            <person name="Watson M."/>
            <person name="Adriaenssens E.M."/>
            <person name="Foster-Nyarko E."/>
            <person name="Jarju S."/>
            <person name="Secka A."/>
            <person name="Antonio M."/>
            <person name="Oren A."/>
            <person name="Chaudhuri R.R."/>
            <person name="La Ragione R."/>
            <person name="Hildebrand F."/>
            <person name="Pallen M.J."/>
        </authorList>
    </citation>
    <scope>NUCLEOTIDE SEQUENCE</scope>
    <source>
        <strain evidence="17">USAMLcec2-132</strain>
    </source>
</reference>
<dbReference type="GO" id="GO:0005524">
    <property type="term" value="F:ATP binding"/>
    <property type="evidence" value="ECO:0007669"/>
    <property type="project" value="UniProtKB-UniRule"/>
</dbReference>
<dbReference type="Pfam" id="PF05362">
    <property type="entry name" value="Lon_C"/>
    <property type="match status" value="1"/>
</dbReference>
<keyword evidence="7 9" id="KW-0067">ATP-binding</keyword>
<comment type="subcellular location">
    <subcellularLocation>
        <location evidence="1 9 10">Cytoplasm</location>
    </subcellularLocation>
</comment>
<dbReference type="Gene3D" id="2.30.130.40">
    <property type="entry name" value="LON domain-like"/>
    <property type="match status" value="1"/>
</dbReference>
<evidence type="ECO:0000256" key="4">
    <source>
        <dbReference type="ARBA" id="ARBA00022741"/>
    </source>
</evidence>
<dbReference type="PANTHER" id="PTHR10046">
    <property type="entry name" value="ATP DEPENDENT LON PROTEASE FAMILY MEMBER"/>
    <property type="match status" value="1"/>
</dbReference>
<dbReference type="InterPro" id="IPR027417">
    <property type="entry name" value="P-loop_NTPase"/>
</dbReference>
<evidence type="ECO:0000259" key="15">
    <source>
        <dbReference type="PROSITE" id="PS51786"/>
    </source>
</evidence>
<dbReference type="SUPFAM" id="SSF52540">
    <property type="entry name" value="P-loop containing nucleoside triphosphate hydrolases"/>
    <property type="match status" value="1"/>
</dbReference>
<sequence length="814" mass="90112">MINTTKEKDCVRLEGAEECTVRMPVVALRGMTVLPGLVIHFDLNRGKSILAVEKAMMSDQRLFLVTQRDVEEEEPDIDGVYQMGCLAQIRQVTRLPENVVRVLVEGQERGRLAGFAEEGAFLLGDVEPVAGPSRLADSRQEEASAAGTEIEEEAMMRSLKELFLEFASFFPRVGQSVKRRIESGISLGRLMDEIIESMPVDYEKKQAVLEAVDLDTRYQVLAGILYEEIGVAKVRTELAEQVKARMDKNQRDYMLREQMNYIRQELGEDTIGSDAEQFEAELDRLKASREVKEKIRKEISRFKSLGQGSTEASVERGYLETLLELPWDKASKDNTDLKRAQNILERDHYGLEQVKDRILEFLAVRSLTKQGESPIICLVGPPGTGKTSIARSVAEALNKKYVRICLGGVRDEAEIRGHRRTYVGAMPGRIVSGLKQAGVKNPLMLLDEIDKVSSDYRGDTSSALLEVLDSEQNNHFRDHYVEIPIDLSGVLFIATANSAADIPRPLLDRMEIIEVTSYTANEKFHIAKEHLLPKQLQKNGLDHGELSISDSALREIILSYTAEAGVRGLERRIGDICRKAARQMLEQKEKAGKRKGTDGEKTEAIRVTGRNLEKYLGKPGNSLDRANEKDDIGIVRGLAWTSVGGVTMQVEVNMMPGKGEIRLTGQLGDVMKESAMTGISYVRSVSAQYGISPEVFTENDFHFHIPEGAVPKDGPSAGITMAAALLSVLTQTPVRADVAMTGEITLRGRVLPIGGLKEKLLAAKTAGIKTVLVPEDNRKDVEEISREIKNGLEIVPVKTMEEVTARAFAHAVGA</sequence>
<comment type="caution">
    <text evidence="17">The sequence shown here is derived from an EMBL/GenBank/DDBJ whole genome shotgun (WGS) entry which is preliminary data.</text>
</comment>
<dbReference type="Proteomes" id="UP000823891">
    <property type="component" value="Unassembled WGS sequence"/>
</dbReference>
<dbReference type="InterPro" id="IPR004815">
    <property type="entry name" value="Lon_bac/euk-typ"/>
</dbReference>
<dbReference type="SUPFAM" id="SSF88697">
    <property type="entry name" value="PUA domain-like"/>
    <property type="match status" value="1"/>
</dbReference>
<dbReference type="EMBL" id="DWWS01000029">
    <property type="protein sequence ID" value="HJC23743.1"/>
    <property type="molecule type" value="Genomic_DNA"/>
</dbReference>
<feature type="active site" evidence="9 11">
    <location>
        <position position="716"/>
    </location>
</feature>
<evidence type="ECO:0000256" key="13">
    <source>
        <dbReference type="PROSITE-ProRule" id="PRU01122"/>
    </source>
</evidence>
<comment type="function">
    <text evidence="9">ATP-dependent serine protease that mediates the selective degradation of mutant and abnormal proteins as well as certain short-lived regulatory proteins. Required for cellular homeostasis and for survival from DNA damage and developmental changes induced by stress. Degrades polypeptides processively to yield small peptide fragments that are 5 to 10 amino acids long. Binds to DNA in a double-stranded, site-specific manner.</text>
</comment>
<keyword evidence="4 9" id="KW-0547">Nucleotide-binding</keyword>
<dbReference type="InterPro" id="IPR003593">
    <property type="entry name" value="AAA+_ATPase"/>
</dbReference>
<evidence type="ECO:0000256" key="7">
    <source>
        <dbReference type="ARBA" id="ARBA00022840"/>
    </source>
</evidence>
<evidence type="ECO:0000256" key="1">
    <source>
        <dbReference type="ARBA" id="ARBA00004496"/>
    </source>
</evidence>
<evidence type="ECO:0000256" key="6">
    <source>
        <dbReference type="ARBA" id="ARBA00022825"/>
    </source>
</evidence>
<dbReference type="GO" id="GO:0006515">
    <property type="term" value="P:protein quality control for misfolded or incompletely synthesized proteins"/>
    <property type="evidence" value="ECO:0007669"/>
    <property type="project" value="UniProtKB-UniRule"/>
</dbReference>
<gene>
    <name evidence="9 17" type="primary">lon</name>
    <name evidence="17" type="ORF">H9761_08575</name>
</gene>
<feature type="domain" description="Lon proteolytic" evidence="15">
    <location>
        <begin position="629"/>
        <end position="810"/>
    </location>
</feature>
<dbReference type="Gene3D" id="1.20.5.5270">
    <property type="match status" value="1"/>
</dbReference>
<comment type="catalytic activity">
    <reaction evidence="9 10 13">
        <text>Hydrolysis of proteins in presence of ATP.</text>
        <dbReference type="EC" id="3.4.21.53"/>
    </reaction>
</comment>
<comment type="subunit">
    <text evidence="9 10">Homohexamer. Organized in a ring with a central cavity.</text>
</comment>
<dbReference type="GO" id="GO:0043565">
    <property type="term" value="F:sequence-specific DNA binding"/>
    <property type="evidence" value="ECO:0007669"/>
    <property type="project" value="UniProtKB-UniRule"/>
</dbReference>
<dbReference type="Pfam" id="PF22667">
    <property type="entry name" value="Lon_lid"/>
    <property type="match status" value="1"/>
</dbReference>
<keyword evidence="3 9" id="KW-0645">Protease</keyword>
<comment type="similarity">
    <text evidence="9 10 13 14">Belongs to the peptidase S16 family.</text>
</comment>
<dbReference type="InterPro" id="IPR003959">
    <property type="entry name" value="ATPase_AAA_core"/>
</dbReference>
<dbReference type="PROSITE" id="PS51786">
    <property type="entry name" value="LON_PROTEOLYTIC"/>
    <property type="match status" value="1"/>
</dbReference>
<dbReference type="FunFam" id="3.40.50.300:FF:000382">
    <property type="entry name" value="Lon protease homolog 2, peroxisomal"/>
    <property type="match status" value="1"/>
</dbReference>
<dbReference type="PROSITE" id="PS51787">
    <property type="entry name" value="LON_N"/>
    <property type="match status" value="1"/>
</dbReference>
<dbReference type="NCBIfam" id="TIGR00763">
    <property type="entry name" value="lon"/>
    <property type="match status" value="1"/>
</dbReference>
<keyword evidence="8 9" id="KW-0346">Stress response</keyword>
<dbReference type="SMART" id="SM00382">
    <property type="entry name" value="AAA"/>
    <property type="match status" value="1"/>
</dbReference>
<feature type="binding site" evidence="9 12">
    <location>
        <begin position="380"/>
        <end position="387"/>
    </location>
    <ligand>
        <name>ATP</name>
        <dbReference type="ChEBI" id="CHEBI:30616"/>
    </ligand>
</feature>
<dbReference type="PROSITE" id="PS01046">
    <property type="entry name" value="LON_SER"/>
    <property type="match status" value="1"/>
</dbReference>
<evidence type="ECO:0000256" key="5">
    <source>
        <dbReference type="ARBA" id="ARBA00022801"/>
    </source>
</evidence>
<dbReference type="Pfam" id="PF02190">
    <property type="entry name" value="LON_substr_bdg"/>
    <property type="match status" value="1"/>
</dbReference>
<dbReference type="InterPro" id="IPR054594">
    <property type="entry name" value="Lon_lid"/>
</dbReference>
<evidence type="ECO:0000256" key="12">
    <source>
        <dbReference type="PIRSR" id="PIRSR001174-2"/>
    </source>
</evidence>
<evidence type="ECO:0000256" key="14">
    <source>
        <dbReference type="RuleBase" id="RU000591"/>
    </source>
</evidence>
<evidence type="ECO:0000256" key="8">
    <source>
        <dbReference type="ARBA" id="ARBA00023016"/>
    </source>
</evidence>
<dbReference type="GO" id="GO:0034605">
    <property type="term" value="P:cellular response to heat"/>
    <property type="evidence" value="ECO:0007669"/>
    <property type="project" value="UniProtKB-UniRule"/>
</dbReference>
<dbReference type="SUPFAM" id="SSF54211">
    <property type="entry name" value="Ribosomal protein S5 domain 2-like"/>
    <property type="match status" value="1"/>
</dbReference>
<evidence type="ECO:0000259" key="16">
    <source>
        <dbReference type="PROSITE" id="PS51787"/>
    </source>
</evidence>
<dbReference type="InterPro" id="IPR003111">
    <property type="entry name" value="Lon_prtase_N"/>
</dbReference>
<dbReference type="InterPro" id="IPR027065">
    <property type="entry name" value="Lon_Prtase"/>
</dbReference>
<dbReference type="InterPro" id="IPR008268">
    <property type="entry name" value="Peptidase_S16_AS"/>
</dbReference>
<dbReference type="InterPro" id="IPR027543">
    <property type="entry name" value="Lon_bac"/>
</dbReference>
<dbReference type="GO" id="GO:0004252">
    <property type="term" value="F:serine-type endopeptidase activity"/>
    <property type="evidence" value="ECO:0007669"/>
    <property type="project" value="UniProtKB-UniRule"/>
</dbReference>
<keyword evidence="6 9" id="KW-0720">Serine protease</keyword>
<dbReference type="EC" id="3.4.21.53" evidence="9 10"/>
<keyword evidence="2 9" id="KW-0963">Cytoplasm</keyword>
<dbReference type="Gene3D" id="1.10.8.60">
    <property type="match status" value="1"/>
</dbReference>
<feature type="active site" evidence="9 11">
    <location>
        <position position="759"/>
    </location>
</feature>
<evidence type="ECO:0000256" key="10">
    <source>
        <dbReference type="PIRNR" id="PIRNR001174"/>
    </source>
</evidence>
<evidence type="ECO:0000256" key="3">
    <source>
        <dbReference type="ARBA" id="ARBA00022670"/>
    </source>
</evidence>
<dbReference type="Pfam" id="PF00004">
    <property type="entry name" value="AAA"/>
    <property type="match status" value="1"/>
</dbReference>
<dbReference type="InterPro" id="IPR015947">
    <property type="entry name" value="PUA-like_sf"/>
</dbReference>
<evidence type="ECO:0000256" key="2">
    <source>
        <dbReference type="ARBA" id="ARBA00022490"/>
    </source>
</evidence>
<reference evidence="17" key="2">
    <citation type="submission" date="2021-04" db="EMBL/GenBank/DDBJ databases">
        <authorList>
            <person name="Gilroy R."/>
        </authorList>
    </citation>
    <scope>NUCLEOTIDE SEQUENCE</scope>
    <source>
        <strain evidence="17">USAMLcec2-132</strain>
    </source>
</reference>
<dbReference type="GO" id="GO:0005737">
    <property type="term" value="C:cytoplasm"/>
    <property type="evidence" value="ECO:0007669"/>
    <property type="project" value="UniProtKB-SubCell"/>
</dbReference>
<dbReference type="InterPro" id="IPR046336">
    <property type="entry name" value="Lon_prtase_N_sf"/>
</dbReference>
<dbReference type="Gene3D" id="3.40.50.300">
    <property type="entry name" value="P-loop containing nucleotide triphosphate hydrolases"/>
    <property type="match status" value="1"/>
</dbReference>